<feature type="compositionally biased region" description="Polar residues" evidence="1">
    <location>
        <begin position="14"/>
        <end position="29"/>
    </location>
</feature>
<protein>
    <submittedName>
        <fullName evidence="2">Uncharacterized protein</fullName>
    </submittedName>
</protein>
<gene>
    <name evidence="2" type="ORF">K431DRAFT_284234</name>
</gene>
<evidence type="ECO:0000313" key="3">
    <source>
        <dbReference type="Proteomes" id="UP000799441"/>
    </source>
</evidence>
<accession>A0A9P4URF8</accession>
<dbReference type="Proteomes" id="UP000799441">
    <property type="component" value="Unassembled WGS sequence"/>
</dbReference>
<dbReference type="EMBL" id="MU003785">
    <property type="protein sequence ID" value="KAF2722025.1"/>
    <property type="molecule type" value="Genomic_DNA"/>
</dbReference>
<sequence length="71" mass="7891">MQPDPRMGLHRRFTTNALPTLSPIGQQRRQAAGDYGPVSQSAKNQGEKKEDTEQEEVDAVMNEADHSGRLL</sequence>
<dbReference type="AlphaFoldDB" id="A0A9P4URF8"/>
<evidence type="ECO:0000313" key="2">
    <source>
        <dbReference type="EMBL" id="KAF2722025.1"/>
    </source>
</evidence>
<name>A0A9P4URF8_9PEZI</name>
<evidence type="ECO:0000256" key="1">
    <source>
        <dbReference type="SAM" id="MobiDB-lite"/>
    </source>
</evidence>
<keyword evidence="3" id="KW-1185">Reference proteome</keyword>
<proteinExistence type="predicted"/>
<dbReference type="OrthoDB" id="668540at2759"/>
<reference evidence="2" key="1">
    <citation type="journal article" date="2020" name="Stud. Mycol.">
        <title>101 Dothideomycetes genomes: a test case for predicting lifestyles and emergence of pathogens.</title>
        <authorList>
            <person name="Haridas S."/>
            <person name="Albert R."/>
            <person name="Binder M."/>
            <person name="Bloem J."/>
            <person name="Labutti K."/>
            <person name="Salamov A."/>
            <person name="Andreopoulos B."/>
            <person name="Baker S."/>
            <person name="Barry K."/>
            <person name="Bills G."/>
            <person name="Bluhm B."/>
            <person name="Cannon C."/>
            <person name="Castanera R."/>
            <person name="Culley D."/>
            <person name="Daum C."/>
            <person name="Ezra D."/>
            <person name="Gonzalez J."/>
            <person name="Henrissat B."/>
            <person name="Kuo A."/>
            <person name="Liang C."/>
            <person name="Lipzen A."/>
            <person name="Lutzoni F."/>
            <person name="Magnuson J."/>
            <person name="Mondo S."/>
            <person name="Nolan M."/>
            <person name="Ohm R."/>
            <person name="Pangilinan J."/>
            <person name="Park H.-J."/>
            <person name="Ramirez L."/>
            <person name="Alfaro M."/>
            <person name="Sun H."/>
            <person name="Tritt A."/>
            <person name="Yoshinaga Y."/>
            <person name="Zwiers L.-H."/>
            <person name="Turgeon B."/>
            <person name="Goodwin S."/>
            <person name="Spatafora J."/>
            <person name="Crous P."/>
            <person name="Grigoriev I."/>
        </authorList>
    </citation>
    <scope>NUCLEOTIDE SEQUENCE</scope>
    <source>
        <strain evidence="2">CBS 116435</strain>
    </source>
</reference>
<feature type="region of interest" description="Disordered" evidence="1">
    <location>
        <begin position="1"/>
        <end position="71"/>
    </location>
</feature>
<comment type="caution">
    <text evidence="2">The sequence shown here is derived from an EMBL/GenBank/DDBJ whole genome shotgun (WGS) entry which is preliminary data.</text>
</comment>
<organism evidence="2 3">
    <name type="scientific">Polychaeton citri CBS 116435</name>
    <dbReference type="NCBI Taxonomy" id="1314669"/>
    <lineage>
        <taxon>Eukaryota</taxon>
        <taxon>Fungi</taxon>
        <taxon>Dikarya</taxon>
        <taxon>Ascomycota</taxon>
        <taxon>Pezizomycotina</taxon>
        <taxon>Dothideomycetes</taxon>
        <taxon>Dothideomycetidae</taxon>
        <taxon>Capnodiales</taxon>
        <taxon>Capnodiaceae</taxon>
        <taxon>Polychaeton</taxon>
    </lineage>
</organism>